<sequence>MTTQPEESPAETPNSAPAEPTQPIVPAQPAEPTQQLQPPAPATGSGPLVPPPPAPLVAPAPAPAPAWGQQAPVDPALQGVASVGAVPGVAVLSPEEQAAVEAKKAKRRMLFAKTAVLAVPAIALVGLLIGTSVESSALTNKTNTASTAAKAANAAAGLVAQLRAAQSAAEASILVDPGCVAVESKATATLETKVVTDTDALLKAEQGSSFAAVDAAANAYINDLQTFSTNLQQDAALSSRSNLKTSVGSVTSDLGVLISAMQTAISGNYTTATDNSFQAAADRMVGDETAVDTLCGGTTLVDGNSSSSSSGNSTTSA</sequence>
<feature type="compositionally biased region" description="Pro residues" evidence="1">
    <location>
        <begin position="48"/>
        <end position="64"/>
    </location>
</feature>
<keyword evidence="2" id="KW-0472">Membrane</keyword>
<proteinExistence type="predicted"/>
<evidence type="ECO:0000313" key="4">
    <source>
        <dbReference type="Proteomes" id="UP000676325"/>
    </source>
</evidence>
<accession>A0A941EGT0</accession>
<dbReference type="RefSeq" id="WP_212522296.1">
    <property type="nucleotide sequence ID" value="NZ_JAGSOH010000193.1"/>
</dbReference>
<evidence type="ECO:0000256" key="2">
    <source>
        <dbReference type="SAM" id="Phobius"/>
    </source>
</evidence>
<gene>
    <name evidence="3" type="ORF">KDK95_33050</name>
</gene>
<dbReference type="Proteomes" id="UP000676325">
    <property type="component" value="Unassembled WGS sequence"/>
</dbReference>
<dbReference type="EMBL" id="JAGSOH010000193">
    <property type="protein sequence ID" value="MBR7831181.1"/>
    <property type="molecule type" value="Genomic_DNA"/>
</dbReference>
<keyword evidence="2" id="KW-0812">Transmembrane</keyword>
<feature type="compositionally biased region" description="Polar residues" evidence="1">
    <location>
        <begin position="1"/>
        <end position="15"/>
    </location>
</feature>
<feature type="compositionally biased region" description="Low complexity" evidence="1">
    <location>
        <begin position="27"/>
        <end position="37"/>
    </location>
</feature>
<name>A0A941EGT0_9ACTN</name>
<protein>
    <submittedName>
        <fullName evidence="3">Uncharacterized protein</fullName>
    </submittedName>
</protein>
<evidence type="ECO:0000313" key="3">
    <source>
        <dbReference type="EMBL" id="MBR7831181.1"/>
    </source>
</evidence>
<feature type="region of interest" description="Disordered" evidence="1">
    <location>
        <begin position="1"/>
        <end position="70"/>
    </location>
</feature>
<dbReference type="AlphaFoldDB" id="A0A941EGT0"/>
<evidence type="ECO:0000256" key="1">
    <source>
        <dbReference type="SAM" id="MobiDB-lite"/>
    </source>
</evidence>
<keyword evidence="4" id="KW-1185">Reference proteome</keyword>
<organism evidence="3 4">
    <name type="scientific">Actinospica acidithermotolerans</name>
    <dbReference type="NCBI Taxonomy" id="2828514"/>
    <lineage>
        <taxon>Bacteria</taxon>
        <taxon>Bacillati</taxon>
        <taxon>Actinomycetota</taxon>
        <taxon>Actinomycetes</taxon>
        <taxon>Catenulisporales</taxon>
        <taxon>Actinospicaceae</taxon>
        <taxon>Actinospica</taxon>
    </lineage>
</organism>
<feature type="transmembrane region" description="Helical" evidence="2">
    <location>
        <begin position="110"/>
        <end position="130"/>
    </location>
</feature>
<comment type="caution">
    <text evidence="3">The sequence shown here is derived from an EMBL/GenBank/DDBJ whole genome shotgun (WGS) entry which is preliminary data.</text>
</comment>
<reference evidence="3" key="1">
    <citation type="submission" date="2021-04" db="EMBL/GenBank/DDBJ databases">
        <title>Genome based classification of Actinospica acidithermotolerans sp. nov., an actinobacterium isolated from an Indonesian hot spring.</title>
        <authorList>
            <person name="Kusuma A.B."/>
            <person name="Putra K.E."/>
            <person name="Nafisah S."/>
            <person name="Loh J."/>
            <person name="Nouioui I."/>
            <person name="Goodfellow M."/>
        </authorList>
    </citation>
    <scope>NUCLEOTIDE SEQUENCE</scope>
    <source>
        <strain evidence="3">MGRD01-02</strain>
    </source>
</reference>
<keyword evidence="2" id="KW-1133">Transmembrane helix</keyword>